<dbReference type="Pfam" id="PF01496">
    <property type="entry name" value="V_ATPase_I"/>
    <property type="match status" value="1"/>
</dbReference>
<evidence type="ECO:0000256" key="7">
    <source>
        <dbReference type="ARBA" id="ARBA00023136"/>
    </source>
</evidence>
<dbReference type="GO" id="GO:0033179">
    <property type="term" value="C:proton-transporting V-type ATPase, V0 domain"/>
    <property type="evidence" value="ECO:0007669"/>
    <property type="project" value="InterPro"/>
</dbReference>
<dbReference type="GO" id="GO:0046961">
    <property type="term" value="F:proton-transporting ATPase activity, rotational mechanism"/>
    <property type="evidence" value="ECO:0007669"/>
    <property type="project" value="InterPro"/>
</dbReference>
<dbReference type="GO" id="GO:0051117">
    <property type="term" value="F:ATPase binding"/>
    <property type="evidence" value="ECO:0007669"/>
    <property type="project" value="TreeGrafter"/>
</dbReference>
<evidence type="ECO:0000313" key="9">
    <source>
        <dbReference type="EMBL" id="SFO30825.1"/>
    </source>
</evidence>
<evidence type="ECO:0000256" key="6">
    <source>
        <dbReference type="ARBA" id="ARBA00023065"/>
    </source>
</evidence>
<evidence type="ECO:0000256" key="1">
    <source>
        <dbReference type="ARBA" id="ARBA00004141"/>
    </source>
</evidence>
<keyword evidence="3" id="KW-0813">Transport</keyword>
<gene>
    <name evidence="9" type="ORF">SAMN04489757_11755</name>
</gene>
<keyword evidence="6" id="KW-0406">Ion transport</keyword>
<feature type="transmembrane region" description="Helical" evidence="8">
    <location>
        <begin position="446"/>
        <end position="470"/>
    </location>
</feature>
<dbReference type="GO" id="GO:0007035">
    <property type="term" value="P:vacuolar acidification"/>
    <property type="evidence" value="ECO:0007669"/>
    <property type="project" value="TreeGrafter"/>
</dbReference>
<reference evidence="9 10" key="1">
    <citation type="submission" date="2016-10" db="EMBL/GenBank/DDBJ databases">
        <authorList>
            <person name="de Groot N.N."/>
        </authorList>
    </citation>
    <scope>NUCLEOTIDE SEQUENCE [LARGE SCALE GENOMIC DNA]</scope>
    <source>
        <strain evidence="9 10">DSM 1283</strain>
    </source>
</reference>
<evidence type="ECO:0000256" key="3">
    <source>
        <dbReference type="ARBA" id="ARBA00022448"/>
    </source>
</evidence>
<dbReference type="PANTHER" id="PTHR11629">
    <property type="entry name" value="VACUOLAR PROTON ATPASES"/>
    <property type="match status" value="1"/>
</dbReference>
<feature type="transmembrane region" description="Helical" evidence="8">
    <location>
        <begin position="584"/>
        <end position="609"/>
    </location>
</feature>
<feature type="transmembrane region" description="Helical" evidence="8">
    <location>
        <begin position="560"/>
        <end position="578"/>
    </location>
</feature>
<evidence type="ECO:0000256" key="5">
    <source>
        <dbReference type="ARBA" id="ARBA00022989"/>
    </source>
</evidence>
<evidence type="ECO:0000256" key="4">
    <source>
        <dbReference type="ARBA" id="ARBA00022692"/>
    </source>
</evidence>
<evidence type="ECO:0000256" key="8">
    <source>
        <dbReference type="SAM" id="Phobius"/>
    </source>
</evidence>
<dbReference type="AlphaFoldDB" id="A0A1I5G469"/>
<dbReference type="OrthoDB" id="9803814at2"/>
<keyword evidence="7 8" id="KW-0472">Membrane</keyword>
<dbReference type="InterPro" id="IPR002490">
    <property type="entry name" value="V-ATPase_116kDa_su"/>
</dbReference>
<comment type="similarity">
    <text evidence="2">Belongs to the V-ATPase 116 kDa subunit family.</text>
</comment>
<organism evidence="9 10">
    <name type="scientific">Anaerocolumna aminovalerica</name>
    <dbReference type="NCBI Taxonomy" id="1527"/>
    <lineage>
        <taxon>Bacteria</taxon>
        <taxon>Bacillati</taxon>
        <taxon>Bacillota</taxon>
        <taxon>Clostridia</taxon>
        <taxon>Lachnospirales</taxon>
        <taxon>Lachnospiraceae</taxon>
        <taxon>Anaerocolumna</taxon>
    </lineage>
</organism>
<name>A0A1I5G469_9FIRM</name>
<feature type="transmembrane region" description="Helical" evidence="8">
    <location>
        <begin position="482"/>
        <end position="504"/>
    </location>
</feature>
<sequence>MAIVKMNRFSLFVFESDKENLLHELQKFNYVHFLDLKENTDYVEMGLENAKVPENIVRLNEEITKVKYGLEKLSKYDTRATGLKAMKEGKEVLEFTELEERAENFNYQPIYEKLKEIGSSLDAIKSEKEKLNSTMNELRPWAGLDVAVSELGSTKQCITLMGTIPRNTRDSMEKELLESQYTYYEVIGEEKGYIYILVISAKEEADQVMEILRNHSFTETRLGIGDIPNKEMDVILNRISELKEEESNCEKQLTELGKYLPNLELLYDYYMNNKLRIASSENFLMAGNVNIIEGYVPADMINEFTDIVKKNLNNVYFMEIKEADKEDEEVPILLKNSTFSKPYESLTTMYALPKYNEIDPTPLFTPFYIFFFGMMIADMGYGLLLALGTGIALKTFNLSKEQRKNMLFYFYGSIATIFWGAIYGSFFGGIIPLPALIDVAVEYNRLLIISIAFGILHIFIALGIHAYLNIRDGKILDALYDVGFWYMALIGAILLLLTTTGILYGGIKNVAAVIMAIGMIGIVLTGGRSSESIGGKIGGGLYSLYGISSYVGDFVSYSRLMALGLSGAFIASAINMMAKMLFDMGIFGIIGGIVVFAVGHSFNVFLSVLSGYVHSIRLTYVEFFGKFYEGGGKAFKLLQSKPKYTNLKE</sequence>
<feature type="transmembrane region" description="Helical" evidence="8">
    <location>
        <begin position="367"/>
        <end position="387"/>
    </location>
</feature>
<proteinExistence type="inferred from homology"/>
<feature type="transmembrane region" description="Helical" evidence="8">
    <location>
        <begin position="408"/>
        <end position="426"/>
    </location>
</feature>
<comment type="subcellular location">
    <subcellularLocation>
        <location evidence="1">Membrane</location>
        <topology evidence="1">Multi-pass membrane protein</topology>
    </subcellularLocation>
</comment>
<evidence type="ECO:0000256" key="2">
    <source>
        <dbReference type="ARBA" id="ARBA00009904"/>
    </source>
</evidence>
<protein>
    <submittedName>
        <fullName evidence="9">V/A-type H+-transporting ATPase subunit I</fullName>
    </submittedName>
</protein>
<dbReference type="PANTHER" id="PTHR11629:SF63">
    <property type="entry name" value="V-TYPE PROTON ATPASE SUBUNIT A"/>
    <property type="match status" value="1"/>
</dbReference>
<dbReference type="RefSeq" id="WP_091686933.1">
    <property type="nucleotide sequence ID" value="NZ_BAABFM010000001.1"/>
</dbReference>
<dbReference type="Proteomes" id="UP000198806">
    <property type="component" value="Unassembled WGS sequence"/>
</dbReference>
<evidence type="ECO:0000313" key="10">
    <source>
        <dbReference type="Proteomes" id="UP000198806"/>
    </source>
</evidence>
<dbReference type="STRING" id="1527.SAMN04489757_11755"/>
<dbReference type="EMBL" id="FOWD01000017">
    <property type="protein sequence ID" value="SFO30825.1"/>
    <property type="molecule type" value="Genomic_DNA"/>
</dbReference>
<accession>A0A1I5G469</accession>
<dbReference type="GO" id="GO:0016471">
    <property type="term" value="C:vacuolar proton-transporting V-type ATPase complex"/>
    <property type="evidence" value="ECO:0007669"/>
    <property type="project" value="TreeGrafter"/>
</dbReference>
<keyword evidence="10" id="KW-1185">Reference proteome</keyword>
<feature type="transmembrane region" description="Helical" evidence="8">
    <location>
        <begin position="510"/>
        <end position="527"/>
    </location>
</feature>
<keyword evidence="5 8" id="KW-1133">Transmembrane helix</keyword>
<keyword evidence="4 8" id="KW-0812">Transmembrane</keyword>